<feature type="compositionally biased region" description="Basic residues" evidence="1">
    <location>
        <begin position="63"/>
        <end position="99"/>
    </location>
</feature>
<keyword evidence="3" id="KW-1185">Reference proteome</keyword>
<evidence type="ECO:0000313" key="3">
    <source>
        <dbReference type="Proteomes" id="UP000015106"/>
    </source>
</evidence>
<proteinExistence type="predicted"/>
<dbReference type="AlphaFoldDB" id="A0A8R7QPX7"/>
<accession>A0A8R7QPX7</accession>
<organism evidence="2 3">
    <name type="scientific">Triticum urartu</name>
    <name type="common">Red wild einkorn</name>
    <name type="synonym">Crithodium urartu</name>
    <dbReference type="NCBI Taxonomy" id="4572"/>
    <lineage>
        <taxon>Eukaryota</taxon>
        <taxon>Viridiplantae</taxon>
        <taxon>Streptophyta</taxon>
        <taxon>Embryophyta</taxon>
        <taxon>Tracheophyta</taxon>
        <taxon>Spermatophyta</taxon>
        <taxon>Magnoliopsida</taxon>
        <taxon>Liliopsida</taxon>
        <taxon>Poales</taxon>
        <taxon>Poaceae</taxon>
        <taxon>BOP clade</taxon>
        <taxon>Pooideae</taxon>
        <taxon>Triticodae</taxon>
        <taxon>Triticeae</taxon>
        <taxon>Triticinae</taxon>
        <taxon>Triticum</taxon>
    </lineage>
</organism>
<reference evidence="3" key="1">
    <citation type="journal article" date="2013" name="Nature">
        <title>Draft genome of the wheat A-genome progenitor Triticum urartu.</title>
        <authorList>
            <person name="Ling H.Q."/>
            <person name="Zhao S."/>
            <person name="Liu D."/>
            <person name="Wang J."/>
            <person name="Sun H."/>
            <person name="Zhang C."/>
            <person name="Fan H."/>
            <person name="Li D."/>
            <person name="Dong L."/>
            <person name="Tao Y."/>
            <person name="Gao C."/>
            <person name="Wu H."/>
            <person name="Li Y."/>
            <person name="Cui Y."/>
            <person name="Guo X."/>
            <person name="Zheng S."/>
            <person name="Wang B."/>
            <person name="Yu K."/>
            <person name="Liang Q."/>
            <person name="Yang W."/>
            <person name="Lou X."/>
            <person name="Chen J."/>
            <person name="Feng M."/>
            <person name="Jian J."/>
            <person name="Zhang X."/>
            <person name="Luo G."/>
            <person name="Jiang Y."/>
            <person name="Liu J."/>
            <person name="Wang Z."/>
            <person name="Sha Y."/>
            <person name="Zhang B."/>
            <person name="Wu H."/>
            <person name="Tang D."/>
            <person name="Shen Q."/>
            <person name="Xue P."/>
            <person name="Zou S."/>
            <person name="Wang X."/>
            <person name="Liu X."/>
            <person name="Wang F."/>
            <person name="Yang Y."/>
            <person name="An X."/>
            <person name="Dong Z."/>
            <person name="Zhang K."/>
            <person name="Zhang X."/>
            <person name="Luo M.C."/>
            <person name="Dvorak J."/>
            <person name="Tong Y."/>
            <person name="Wang J."/>
            <person name="Yang H."/>
            <person name="Li Z."/>
            <person name="Wang D."/>
            <person name="Zhang A."/>
            <person name="Wang J."/>
        </authorList>
    </citation>
    <scope>NUCLEOTIDE SEQUENCE</scope>
    <source>
        <strain evidence="3">cv. G1812</strain>
    </source>
</reference>
<dbReference type="Gramene" id="TuG1812G0600000626.01.T01">
    <property type="protein sequence ID" value="TuG1812G0600000626.01.T01"/>
    <property type="gene ID" value="TuG1812G0600000626.01"/>
</dbReference>
<name>A0A8R7QPX7_TRIUA</name>
<reference evidence="2" key="3">
    <citation type="submission" date="2022-06" db="UniProtKB">
        <authorList>
            <consortium name="EnsemblPlants"/>
        </authorList>
    </citation>
    <scope>IDENTIFICATION</scope>
</reference>
<protein>
    <submittedName>
        <fullName evidence="2">Uncharacterized protein</fullName>
    </submittedName>
</protein>
<sequence>MTDSTASGGGRPSPRAAPEARPRPSGAPRSRAKARSSHGRMPTPGRRTSPPPTTTRMSWRSRSAGRKSPRRSRPPPRTRRLTRRRRSRRGRASRSRRSPRTTPPAATPSARPLPWGTARGRPRSFAAGCRAAHPDELHGAPRPPLLGAQLPARSRRRQGQAQGAPVPLLQPLLQAPPLARPRGAPEVLREDHCPASHYRSARDLLKITEAWVDGVLVFSFCFDLVKLATYG</sequence>
<reference evidence="2" key="2">
    <citation type="submission" date="2018-03" db="EMBL/GenBank/DDBJ databases">
        <title>The Triticum urartu genome reveals the dynamic nature of wheat genome evolution.</title>
        <authorList>
            <person name="Ling H."/>
            <person name="Ma B."/>
            <person name="Shi X."/>
            <person name="Liu H."/>
            <person name="Dong L."/>
            <person name="Sun H."/>
            <person name="Cao Y."/>
            <person name="Gao Q."/>
            <person name="Zheng S."/>
            <person name="Li Y."/>
            <person name="Yu Y."/>
            <person name="Du H."/>
            <person name="Qi M."/>
            <person name="Li Y."/>
            <person name="Yu H."/>
            <person name="Cui Y."/>
            <person name="Wang N."/>
            <person name="Chen C."/>
            <person name="Wu H."/>
            <person name="Zhao Y."/>
            <person name="Zhang J."/>
            <person name="Li Y."/>
            <person name="Zhou W."/>
            <person name="Zhang B."/>
            <person name="Hu W."/>
            <person name="Eijk M."/>
            <person name="Tang J."/>
            <person name="Witsenboer H."/>
            <person name="Zhao S."/>
            <person name="Li Z."/>
            <person name="Zhang A."/>
            <person name="Wang D."/>
            <person name="Liang C."/>
        </authorList>
    </citation>
    <scope>NUCLEOTIDE SEQUENCE [LARGE SCALE GENOMIC DNA]</scope>
    <source>
        <strain evidence="2">cv. G1812</strain>
    </source>
</reference>
<evidence type="ECO:0000256" key="1">
    <source>
        <dbReference type="SAM" id="MobiDB-lite"/>
    </source>
</evidence>
<feature type="compositionally biased region" description="Low complexity" evidence="1">
    <location>
        <begin position="39"/>
        <end position="62"/>
    </location>
</feature>
<evidence type="ECO:0000313" key="2">
    <source>
        <dbReference type="EnsemblPlants" id="TuG1812G0600000626.01.T01"/>
    </source>
</evidence>
<feature type="region of interest" description="Disordered" evidence="1">
    <location>
        <begin position="1"/>
        <end position="122"/>
    </location>
</feature>
<dbReference type="EnsemblPlants" id="TuG1812G0600000626.01.T01">
    <property type="protein sequence ID" value="TuG1812G0600000626.01.T01"/>
    <property type="gene ID" value="TuG1812G0600000626.01"/>
</dbReference>
<dbReference type="Proteomes" id="UP000015106">
    <property type="component" value="Chromosome 6"/>
</dbReference>
<feature type="compositionally biased region" description="Low complexity" evidence="1">
    <location>
        <begin position="12"/>
        <end position="29"/>
    </location>
</feature>